<evidence type="ECO:0000313" key="7">
    <source>
        <dbReference type="Proteomes" id="UP000198953"/>
    </source>
</evidence>
<proteinExistence type="predicted"/>
<keyword evidence="4" id="KW-0503">Monooxygenase</keyword>
<evidence type="ECO:0000256" key="1">
    <source>
        <dbReference type="ARBA" id="ARBA00022630"/>
    </source>
</evidence>
<dbReference type="Pfam" id="PF01494">
    <property type="entry name" value="FAD_binding_3"/>
    <property type="match status" value="1"/>
</dbReference>
<keyword evidence="2" id="KW-0274">FAD</keyword>
<dbReference type="EMBL" id="FOBF01000001">
    <property type="protein sequence ID" value="SEK34261.1"/>
    <property type="molecule type" value="Genomic_DNA"/>
</dbReference>
<feature type="domain" description="FAD-binding" evidence="5">
    <location>
        <begin position="314"/>
        <end position="371"/>
    </location>
</feature>
<dbReference type="InterPro" id="IPR036188">
    <property type="entry name" value="FAD/NAD-bd_sf"/>
</dbReference>
<dbReference type="PRINTS" id="PR00420">
    <property type="entry name" value="RNGMNOXGNASE"/>
</dbReference>
<gene>
    <name evidence="6" type="ORF">SAMN05660976_00315</name>
</gene>
<dbReference type="Pfam" id="PF13450">
    <property type="entry name" value="NAD_binding_8"/>
    <property type="match status" value="1"/>
</dbReference>
<dbReference type="InterPro" id="IPR002938">
    <property type="entry name" value="FAD-bd"/>
</dbReference>
<dbReference type="OrthoDB" id="3322136at2"/>
<keyword evidence="1" id="KW-0285">Flavoprotein</keyword>
<sequence>MPRPHVIIVGAGLGGLCLAQGLRRHGISFTVYEADDALASRRQGYRIHIDGHGDHALAQVLPANLHRLFRATSGRPRPSTPVFDDQLNRLAVLEPSDEDVHLAADRLTLRRILLAGVEDAVRFGERFTGFVTGADGRVTARFAGGGAATGDVLVAADGVNSAVRRQYLPHARVVDTGLRQLYGKVPLTERTRPLFPDDMYAVFTPISGPGRMFVGVAPVEYPEPPGQAAARLAPAVRLDADGDYMTCSFGARAEFLPCSDDELRSMPGSELQEMTLGLLGAWHPRVRAIIEHWDLPSVFPIVLRTSVPIAPWPTTPVTLLGDAVHAMSPAGGVGANTALRDAAALASALGRVARGRPLLRALAEYEAAMVAYGFDAVRLSAENGRRMLGQDPLPAA</sequence>
<evidence type="ECO:0000256" key="2">
    <source>
        <dbReference type="ARBA" id="ARBA00022827"/>
    </source>
</evidence>
<dbReference type="AlphaFoldDB" id="A0A1H7G7Z6"/>
<protein>
    <submittedName>
        <fullName evidence="6">2-polyprenyl-6-methoxyphenol hydroxylase</fullName>
    </submittedName>
</protein>
<dbReference type="GO" id="GO:0004497">
    <property type="term" value="F:monooxygenase activity"/>
    <property type="evidence" value="ECO:0007669"/>
    <property type="project" value="UniProtKB-KW"/>
</dbReference>
<dbReference type="SUPFAM" id="SSF51905">
    <property type="entry name" value="FAD/NAD(P)-binding domain"/>
    <property type="match status" value="1"/>
</dbReference>
<dbReference type="STRING" id="46177.SAMN05660976_00315"/>
<keyword evidence="3" id="KW-0560">Oxidoreductase</keyword>
<dbReference type="Gene3D" id="3.50.50.60">
    <property type="entry name" value="FAD/NAD(P)-binding domain"/>
    <property type="match status" value="1"/>
</dbReference>
<dbReference type="Proteomes" id="UP000198953">
    <property type="component" value="Unassembled WGS sequence"/>
</dbReference>
<keyword evidence="7" id="KW-1185">Reference proteome</keyword>
<dbReference type="GO" id="GO:0071949">
    <property type="term" value="F:FAD binding"/>
    <property type="evidence" value="ECO:0007669"/>
    <property type="project" value="InterPro"/>
</dbReference>
<reference evidence="6 7" key="1">
    <citation type="submission" date="2016-10" db="EMBL/GenBank/DDBJ databases">
        <authorList>
            <person name="de Groot N.N."/>
        </authorList>
    </citation>
    <scope>NUCLEOTIDE SEQUENCE [LARGE SCALE GENOMIC DNA]</scope>
    <source>
        <strain evidence="6 7">DSM 43357</strain>
    </source>
</reference>
<accession>A0A1H7G7Z6</accession>
<dbReference type="PANTHER" id="PTHR47178">
    <property type="entry name" value="MONOOXYGENASE, FAD-BINDING"/>
    <property type="match status" value="1"/>
</dbReference>
<evidence type="ECO:0000313" key="6">
    <source>
        <dbReference type="EMBL" id="SEK34261.1"/>
    </source>
</evidence>
<evidence type="ECO:0000256" key="3">
    <source>
        <dbReference type="ARBA" id="ARBA00023002"/>
    </source>
</evidence>
<name>A0A1H7G7Z6_9ACTN</name>
<evidence type="ECO:0000256" key="4">
    <source>
        <dbReference type="ARBA" id="ARBA00023033"/>
    </source>
</evidence>
<evidence type="ECO:0000259" key="5">
    <source>
        <dbReference type="Pfam" id="PF01494"/>
    </source>
</evidence>
<organism evidence="6 7">
    <name type="scientific">Nonomuraea pusilla</name>
    <dbReference type="NCBI Taxonomy" id="46177"/>
    <lineage>
        <taxon>Bacteria</taxon>
        <taxon>Bacillati</taxon>
        <taxon>Actinomycetota</taxon>
        <taxon>Actinomycetes</taxon>
        <taxon>Streptosporangiales</taxon>
        <taxon>Streptosporangiaceae</taxon>
        <taxon>Nonomuraea</taxon>
    </lineage>
</organism>
<dbReference type="PANTHER" id="PTHR47178:SF5">
    <property type="entry name" value="FAD-BINDING DOMAIN-CONTAINING PROTEIN"/>
    <property type="match status" value="1"/>
</dbReference>
<dbReference type="RefSeq" id="WP_055508006.1">
    <property type="nucleotide sequence ID" value="NZ_BBZG01000005.1"/>
</dbReference>